<evidence type="ECO:0000313" key="5">
    <source>
        <dbReference type="Proteomes" id="UP001046870"/>
    </source>
</evidence>
<evidence type="ECO:0000259" key="3">
    <source>
        <dbReference type="PROSITE" id="PS51406"/>
    </source>
</evidence>
<keyword evidence="5" id="KW-1185">Reference proteome</keyword>
<evidence type="ECO:0000313" key="4">
    <source>
        <dbReference type="EMBL" id="KAG7460321.1"/>
    </source>
</evidence>
<reference evidence="4" key="1">
    <citation type="submission" date="2021-01" db="EMBL/GenBank/DDBJ databases">
        <authorList>
            <person name="Zahm M."/>
            <person name="Roques C."/>
            <person name="Cabau C."/>
            <person name="Klopp C."/>
            <person name="Donnadieu C."/>
            <person name="Jouanno E."/>
            <person name="Lampietro C."/>
            <person name="Louis A."/>
            <person name="Herpin A."/>
            <person name="Echchiki A."/>
            <person name="Berthelot C."/>
            <person name="Parey E."/>
            <person name="Roest-Crollius H."/>
            <person name="Braasch I."/>
            <person name="Postlethwait J."/>
            <person name="Bobe J."/>
            <person name="Montfort J."/>
            <person name="Bouchez O."/>
            <person name="Begum T."/>
            <person name="Mejri S."/>
            <person name="Adams A."/>
            <person name="Chen W.-J."/>
            <person name="Guiguen Y."/>
        </authorList>
    </citation>
    <scope>NUCLEOTIDE SEQUENCE</scope>
    <source>
        <strain evidence="4">YG-15Mar2019-1</strain>
        <tissue evidence="4">Brain</tissue>
    </source>
</reference>
<dbReference type="NCBIfam" id="NF040941">
    <property type="entry name" value="GGGWT_bact"/>
    <property type="match status" value="1"/>
</dbReference>
<dbReference type="OrthoDB" id="7735550at2759"/>
<name>A0A9D3PJZ0_MEGAT</name>
<dbReference type="PANTHER" id="PTHR19143:SF225">
    <property type="entry name" value="MICROFIBRIL-ASSOCIATED GLYCOPROTEIN 4"/>
    <property type="match status" value="1"/>
</dbReference>
<feature type="domain" description="Fibrinogen C-terminal" evidence="3">
    <location>
        <begin position="20"/>
        <end position="243"/>
    </location>
</feature>
<dbReference type="SUPFAM" id="SSF56496">
    <property type="entry name" value="Fibrinogen C-terminal domain-like"/>
    <property type="match status" value="1"/>
</dbReference>
<dbReference type="Proteomes" id="UP001046870">
    <property type="component" value="Chromosome 19"/>
</dbReference>
<accession>A0A9D3PJZ0</accession>
<keyword evidence="2" id="KW-0732">Signal</keyword>
<dbReference type="GO" id="GO:0005615">
    <property type="term" value="C:extracellular space"/>
    <property type="evidence" value="ECO:0007669"/>
    <property type="project" value="TreeGrafter"/>
</dbReference>
<dbReference type="PANTHER" id="PTHR19143">
    <property type="entry name" value="FIBRINOGEN/TENASCIN/ANGIOPOEITIN"/>
    <property type="match status" value="1"/>
</dbReference>
<keyword evidence="1" id="KW-1015">Disulfide bond</keyword>
<proteinExistence type="predicted"/>
<dbReference type="InterPro" id="IPR014716">
    <property type="entry name" value="Fibrinogen_a/b/g_C_1"/>
</dbReference>
<dbReference type="InterPro" id="IPR002181">
    <property type="entry name" value="Fibrinogen_a/b/g_C_dom"/>
</dbReference>
<feature type="chain" id="PRO_5038439060" description="Fibrinogen C-terminal domain-containing protein" evidence="2">
    <location>
        <begin position="25"/>
        <end position="248"/>
    </location>
</feature>
<dbReference type="Pfam" id="PF00147">
    <property type="entry name" value="Fibrinogen_C"/>
    <property type="match status" value="1"/>
</dbReference>
<dbReference type="CDD" id="cd00087">
    <property type="entry name" value="FReD"/>
    <property type="match status" value="1"/>
</dbReference>
<evidence type="ECO:0000256" key="2">
    <source>
        <dbReference type="SAM" id="SignalP"/>
    </source>
</evidence>
<dbReference type="AlphaFoldDB" id="A0A9D3PJZ0"/>
<dbReference type="InterPro" id="IPR036056">
    <property type="entry name" value="Fibrinogen-like_C"/>
</dbReference>
<protein>
    <recommendedName>
        <fullName evidence="3">Fibrinogen C-terminal domain-containing protein</fullName>
    </recommendedName>
</protein>
<dbReference type="GO" id="GO:0048251">
    <property type="term" value="P:elastic fiber assembly"/>
    <property type="evidence" value="ECO:0007669"/>
    <property type="project" value="TreeGrafter"/>
</dbReference>
<organism evidence="4 5">
    <name type="scientific">Megalops atlanticus</name>
    <name type="common">Tarpon</name>
    <name type="synonym">Clupea gigantea</name>
    <dbReference type="NCBI Taxonomy" id="7932"/>
    <lineage>
        <taxon>Eukaryota</taxon>
        <taxon>Metazoa</taxon>
        <taxon>Chordata</taxon>
        <taxon>Craniata</taxon>
        <taxon>Vertebrata</taxon>
        <taxon>Euteleostomi</taxon>
        <taxon>Actinopterygii</taxon>
        <taxon>Neopterygii</taxon>
        <taxon>Teleostei</taxon>
        <taxon>Elopiformes</taxon>
        <taxon>Megalopidae</taxon>
        <taxon>Megalops</taxon>
    </lineage>
</organism>
<dbReference type="PROSITE" id="PS51406">
    <property type="entry name" value="FIBRINOGEN_C_2"/>
    <property type="match status" value="1"/>
</dbReference>
<dbReference type="SMART" id="SM00186">
    <property type="entry name" value="FBG"/>
    <property type="match status" value="1"/>
</dbReference>
<dbReference type="EMBL" id="JAFDVH010000019">
    <property type="protein sequence ID" value="KAG7460321.1"/>
    <property type="molecule type" value="Genomic_DNA"/>
</dbReference>
<dbReference type="FunFam" id="3.90.215.10:FF:000001">
    <property type="entry name" value="Tenascin isoform 1"/>
    <property type="match status" value="1"/>
</dbReference>
<feature type="signal peptide" evidence="2">
    <location>
        <begin position="1"/>
        <end position="24"/>
    </location>
</feature>
<comment type="caution">
    <text evidence="4">The sequence shown here is derived from an EMBL/GenBank/DDBJ whole genome shotgun (WGS) entry which is preliminary data.</text>
</comment>
<dbReference type="InterPro" id="IPR050373">
    <property type="entry name" value="Fibrinogen_C-term_domain"/>
</dbReference>
<evidence type="ECO:0000256" key="1">
    <source>
        <dbReference type="ARBA" id="ARBA00023157"/>
    </source>
</evidence>
<gene>
    <name evidence="4" type="ORF">MATL_G00219990</name>
</gene>
<sequence>MKLLQAPLMAVLLALPAVLHPPSSVPLDCADVYSSGMGRSGVYTIYPAGPTSPVQVFCDMGCEEDSDGGRWTVIQRRMDGSVNFYRGWDQYKRGFGTASGEYWLGLETIHLLTQQKSYELRVDMQDFEGGKVHAQYSSFSIQSESEGYKLLVTGFTDGGAGDSLTYHSGHKFSTFDRDQDAAPENCARSYDGAFWYNSCHYANPNGLYAWGKDSKNAVGINWYHWKAYEYSLKSIKMKIRPVGMGQSQ</sequence>
<dbReference type="Gene3D" id="3.90.215.10">
    <property type="entry name" value="Gamma Fibrinogen, chain A, domain 1"/>
    <property type="match status" value="1"/>
</dbReference>